<keyword evidence="1" id="KW-0732">Signal</keyword>
<proteinExistence type="predicted"/>
<gene>
    <name evidence="3" type="ORF">ETQ85_11060</name>
</gene>
<dbReference type="EMBL" id="SDKK01000009">
    <property type="protein sequence ID" value="TYC58414.1"/>
    <property type="molecule type" value="Genomic_DNA"/>
</dbReference>
<feature type="chain" id="PRO_5025607890" evidence="1">
    <location>
        <begin position="19"/>
        <end position="141"/>
    </location>
</feature>
<feature type="signal peptide" evidence="1">
    <location>
        <begin position="1"/>
        <end position="18"/>
    </location>
</feature>
<reference evidence="3 4" key="1">
    <citation type="submission" date="2019-01" db="EMBL/GenBank/DDBJ databases">
        <title>Zoogloea oleivorans genome sequencing and assembly.</title>
        <authorList>
            <person name="Tancsics A."/>
            <person name="Farkas M."/>
            <person name="Kriszt B."/>
            <person name="Maroti G."/>
            <person name="Horvath B."/>
        </authorList>
    </citation>
    <scope>NUCLEOTIDE SEQUENCE [LARGE SCALE GENOMIC DNA]</scope>
    <source>
        <strain evidence="3 4">Buc</strain>
    </source>
</reference>
<name>A0A6C2CXT5_9RHOO</name>
<feature type="domain" description="DUF306" evidence="2">
    <location>
        <begin position="29"/>
        <end position="136"/>
    </location>
</feature>
<dbReference type="RefSeq" id="WP_148579114.1">
    <property type="nucleotide sequence ID" value="NZ_SDKK01000009.1"/>
</dbReference>
<dbReference type="OrthoDB" id="423130at2"/>
<dbReference type="Gene3D" id="2.40.128.270">
    <property type="match status" value="1"/>
</dbReference>
<dbReference type="InterPro" id="IPR005184">
    <property type="entry name" value="DUF306_Meta_HslJ"/>
</dbReference>
<evidence type="ECO:0000313" key="3">
    <source>
        <dbReference type="EMBL" id="TYC58414.1"/>
    </source>
</evidence>
<dbReference type="InterPro" id="IPR038670">
    <property type="entry name" value="HslJ-like_sf"/>
</dbReference>
<dbReference type="PROSITE" id="PS51257">
    <property type="entry name" value="PROKAR_LIPOPROTEIN"/>
    <property type="match status" value="1"/>
</dbReference>
<sequence length="141" mass="15057">MSIRPLLAALPFALLVQACSGISATSAVPLEDTPWTLVSQDGVAVAPGSRARPAEILLKDKRLGGSGGCNRLMTTYTLDGDKLKFGLLAASRMACATGMKEEAGFVSLLQRVVRWQIEGRHLVLFDGADKAVLRFEVRTGL</sequence>
<evidence type="ECO:0000259" key="2">
    <source>
        <dbReference type="Pfam" id="PF03724"/>
    </source>
</evidence>
<organism evidence="3 4">
    <name type="scientific">Zoogloea oleivorans</name>
    <dbReference type="NCBI Taxonomy" id="1552750"/>
    <lineage>
        <taxon>Bacteria</taxon>
        <taxon>Pseudomonadati</taxon>
        <taxon>Pseudomonadota</taxon>
        <taxon>Betaproteobacteria</taxon>
        <taxon>Rhodocyclales</taxon>
        <taxon>Zoogloeaceae</taxon>
        <taxon>Zoogloea</taxon>
    </lineage>
</organism>
<evidence type="ECO:0000256" key="1">
    <source>
        <dbReference type="SAM" id="SignalP"/>
    </source>
</evidence>
<comment type="caution">
    <text evidence="3">The sequence shown here is derived from an EMBL/GenBank/DDBJ whole genome shotgun (WGS) entry which is preliminary data.</text>
</comment>
<dbReference type="Proteomes" id="UP000389128">
    <property type="component" value="Unassembled WGS sequence"/>
</dbReference>
<accession>A0A6C2CXT5</accession>
<dbReference type="PANTHER" id="PTHR35535">
    <property type="entry name" value="HEAT SHOCK PROTEIN HSLJ"/>
    <property type="match status" value="1"/>
</dbReference>
<dbReference type="PANTHER" id="PTHR35535:SF1">
    <property type="entry name" value="HEAT SHOCK PROTEIN HSLJ"/>
    <property type="match status" value="1"/>
</dbReference>
<evidence type="ECO:0000313" key="4">
    <source>
        <dbReference type="Proteomes" id="UP000389128"/>
    </source>
</evidence>
<keyword evidence="4" id="KW-1185">Reference proteome</keyword>
<dbReference type="InterPro" id="IPR053147">
    <property type="entry name" value="Hsp_HslJ-like"/>
</dbReference>
<dbReference type="Pfam" id="PF03724">
    <property type="entry name" value="META"/>
    <property type="match status" value="1"/>
</dbReference>
<dbReference type="AlphaFoldDB" id="A0A6C2CXT5"/>
<protein>
    <submittedName>
        <fullName evidence="3">META domain-containing protein</fullName>
    </submittedName>
</protein>